<accession>A0ABY1PI07</accession>
<proteinExistence type="predicted"/>
<dbReference type="InterPro" id="IPR001932">
    <property type="entry name" value="PPM-type_phosphatase-like_dom"/>
</dbReference>
<evidence type="ECO:0000313" key="4">
    <source>
        <dbReference type="EMBL" id="SMP34639.1"/>
    </source>
</evidence>
<keyword evidence="2" id="KW-0472">Membrane</keyword>
<dbReference type="Pfam" id="PF11845">
    <property type="entry name" value="Tll0287-like"/>
    <property type="match status" value="1"/>
</dbReference>
<dbReference type="SMART" id="SM00331">
    <property type="entry name" value="PP2C_SIG"/>
    <property type="match status" value="1"/>
</dbReference>
<keyword evidence="1" id="KW-0378">Hydrolase</keyword>
<keyword evidence="2" id="KW-1133">Transmembrane helix</keyword>
<dbReference type="Gene3D" id="3.60.40.10">
    <property type="entry name" value="PPM-type phosphatase domain"/>
    <property type="match status" value="1"/>
</dbReference>
<dbReference type="InterPro" id="IPR021796">
    <property type="entry name" value="Tll0287-like_dom"/>
</dbReference>
<dbReference type="Pfam" id="PF07228">
    <property type="entry name" value="SpoIIE"/>
    <property type="match status" value="1"/>
</dbReference>
<dbReference type="PANTHER" id="PTHR43156:SF2">
    <property type="entry name" value="STAGE II SPORULATION PROTEIN E"/>
    <property type="match status" value="1"/>
</dbReference>
<keyword evidence="2" id="KW-0812">Transmembrane</keyword>
<dbReference type="InterPro" id="IPR036457">
    <property type="entry name" value="PPM-type-like_dom_sf"/>
</dbReference>
<gene>
    <name evidence="4" type="ORF">SAMN06265374_3897</name>
</gene>
<feature type="transmembrane region" description="Helical" evidence="2">
    <location>
        <begin position="82"/>
        <end position="103"/>
    </location>
</feature>
<keyword evidence="5" id="KW-1185">Reference proteome</keyword>
<evidence type="ECO:0000259" key="3">
    <source>
        <dbReference type="SMART" id="SM00331"/>
    </source>
</evidence>
<organism evidence="4 5">
    <name type="scientific">Roseibium denhamense</name>
    <dbReference type="NCBI Taxonomy" id="76305"/>
    <lineage>
        <taxon>Bacteria</taxon>
        <taxon>Pseudomonadati</taxon>
        <taxon>Pseudomonadota</taxon>
        <taxon>Alphaproteobacteria</taxon>
        <taxon>Hyphomicrobiales</taxon>
        <taxon>Stappiaceae</taxon>
        <taxon>Roseibium</taxon>
    </lineage>
</organism>
<sequence length="580" mass="64557">MAKLYVHLAQSRHAMIAIYPRQLSLRYESFLTMTKANAIGRPKSGRDVTAHMTETDRPGEMQPNQSLKKIDHFWLTLMDRPLTFAVVVLMALALLPVAVWLDLRTISDQSLRAQAVDLDRAITEIRTYYARNVVGRVLDSDGSIEPTHDYHDKAGGIPIPATLSIELGDVIGDQGNLDYRFVSDLPFLERGSHDLTPFEVQALADFRESRDANDIEIEYAGTFFDRHVQIASPVLMGESCVSCHNTHPESPKTDWETGDVRGIQAITIDQSIAANLWSFKFLLTYFAGAGAFGIAFAGLQWRQAVRFHKMNQDLECANGEISSLNTQLKSENLRLGAEIEIAREIQMMVLPTPNELGGIDELEVAAFMQPADEVGGDYYDVLQLCDKVKIGIGDVTGHGLESGVLMLMVQSIAVALQEQGTTDPKQFLNTLNSAICRNIKRTRTDKHLTLSFVDIEGDTITLSGQHEELIILRADGELEVIDTLDLGFPIGLEENISDFVHTLQRPFKSGDTLVLYTDGVTEAEDSAKSLYGLDRLLDSAQRHKHCDVSIMLEHMIADLKEHIGDETIHDDITLLVARRQ</sequence>
<dbReference type="SUPFAM" id="SSF81606">
    <property type="entry name" value="PP2C-like"/>
    <property type="match status" value="1"/>
</dbReference>
<dbReference type="Proteomes" id="UP001157914">
    <property type="component" value="Unassembled WGS sequence"/>
</dbReference>
<evidence type="ECO:0000313" key="5">
    <source>
        <dbReference type="Proteomes" id="UP001157914"/>
    </source>
</evidence>
<evidence type="ECO:0000256" key="2">
    <source>
        <dbReference type="SAM" id="Phobius"/>
    </source>
</evidence>
<dbReference type="InterPro" id="IPR052016">
    <property type="entry name" value="Bact_Sigma-Reg"/>
</dbReference>
<evidence type="ECO:0000256" key="1">
    <source>
        <dbReference type="ARBA" id="ARBA00022801"/>
    </source>
</evidence>
<dbReference type="EMBL" id="FXTT01000006">
    <property type="protein sequence ID" value="SMP34639.1"/>
    <property type="molecule type" value="Genomic_DNA"/>
</dbReference>
<feature type="domain" description="PPM-type phosphatase" evidence="3">
    <location>
        <begin position="359"/>
        <end position="579"/>
    </location>
</feature>
<feature type="transmembrane region" description="Helical" evidence="2">
    <location>
        <begin position="281"/>
        <end position="301"/>
    </location>
</feature>
<reference evidence="4 5" key="1">
    <citation type="submission" date="2017-05" db="EMBL/GenBank/DDBJ databases">
        <authorList>
            <person name="Varghese N."/>
            <person name="Submissions S."/>
        </authorList>
    </citation>
    <scope>NUCLEOTIDE SEQUENCE [LARGE SCALE GENOMIC DNA]</scope>
    <source>
        <strain evidence="4 5">DSM 15949</strain>
    </source>
</reference>
<protein>
    <submittedName>
        <fullName evidence="4">Sigma-B regulation protein RsbU (Phosphoserine phosphatase)</fullName>
    </submittedName>
</protein>
<name>A0ABY1PI07_9HYPH</name>
<dbReference type="PANTHER" id="PTHR43156">
    <property type="entry name" value="STAGE II SPORULATION PROTEIN E-RELATED"/>
    <property type="match status" value="1"/>
</dbReference>
<comment type="caution">
    <text evidence="4">The sequence shown here is derived from an EMBL/GenBank/DDBJ whole genome shotgun (WGS) entry which is preliminary data.</text>
</comment>